<keyword evidence="4" id="KW-1185">Reference proteome</keyword>
<organism evidence="3 4">
    <name type="scientific">Pseudohalocynthiibacter aestuariivivens</name>
    <dbReference type="NCBI Taxonomy" id="1591409"/>
    <lineage>
        <taxon>Bacteria</taxon>
        <taxon>Pseudomonadati</taxon>
        <taxon>Pseudomonadota</taxon>
        <taxon>Alphaproteobacteria</taxon>
        <taxon>Rhodobacterales</taxon>
        <taxon>Paracoccaceae</taxon>
        <taxon>Pseudohalocynthiibacter</taxon>
    </lineage>
</organism>
<dbReference type="RefSeq" id="WP_213889784.1">
    <property type="nucleotide sequence ID" value="NZ_JAGFNU010000007.1"/>
</dbReference>
<evidence type="ECO:0000256" key="1">
    <source>
        <dbReference type="SAM" id="MobiDB-lite"/>
    </source>
</evidence>
<keyword evidence="3" id="KW-0969">Cilium</keyword>
<feature type="region of interest" description="Disordered" evidence="1">
    <location>
        <begin position="190"/>
        <end position="228"/>
    </location>
</feature>
<evidence type="ECO:0000259" key="2">
    <source>
        <dbReference type="Pfam" id="PF02120"/>
    </source>
</evidence>
<accession>A0ABV5JK61</accession>
<feature type="region of interest" description="Disordered" evidence="1">
    <location>
        <begin position="427"/>
        <end position="458"/>
    </location>
</feature>
<dbReference type="EMBL" id="JBHMEA010000051">
    <property type="protein sequence ID" value="MFB9233845.1"/>
    <property type="molecule type" value="Genomic_DNA"/>
</dbReference>
<protein>
    <submittedName>
        <fullName evidence="3">Flagellar hook-length control protein FliK</fullName>
    </submittedName>
</protein>
<feature type="compositionally biased region" description="Basic and acidic residues" evidence="1">
    <location>
        <begin position="210"/>
        <end position="223"/>
    </location>
</feature>
<dbReference type="InterPro" id="IPR021136">
    <property type="entry name" value="Flagellar_hook_control-like_C"/>
</dbReference>
<dbReference type="InterPro" id="IPR038610">
    <property type="entry name" value="FliK-like_C_sf"/>
</dbReference>
<gene>
    <name evidence="3" type="ORF">ACFFUT_18785</name>
</gene>
<keyword evidence="3" id="KW-0282">Flagellum</keyword>
<evidence type="ECO:0000313" key="3">
    <source>
        <dbReference type="EMBL" id="MFB9233845.1"/>
    </source>
</evidence>
<dbReference type="Pfam" id="PF02120">
    <property type="entry name" value="Flg_hook"/>
    <property type="match status" value="1"/>
</dbReference>
<reference evidence="3 4" key="1">
    <citation type="submission" date="2024-09" db="EMBL/GenBank/DDBJ databases">
        <authorList>
            <person name="Sun Q."/>
            <person name="Mori K."/>
        </authorList>
    </citation>
    <scope>NUCLEOTIDE SEQUENCE [LARGE SCALE GENOMIC DNA]</scope>
    <source>
        <strain evidence="3 4">CECT 8726</strain>
    </source>
</reference>
<feature type="domain" description="Flagellar hook-length control protein-like C-terminal" evidence="2">
    <location>
        <begin position="355"/>
        <end position="431"/>
    </location>
</feature>
<feature type="region of interest" description="Disordered" evidence="1">
    <location>
        <begin position="118"/>
        <end position="144"/>
    </location>
</feature>
<proteinExistence type="predicted"/>
<name>A0ABV5JK61_9RHOB</name>
<feature type="compositionally biased region" description="Polar residues" evidence="1">
    <location>
        <begin position="190"/>
        <end position="201"/>
    </location>
</feature>
<dbReference type="Proteomes" id="UP001589683">
    <property type="component" value="Unassembled WGS sequence"/>
</dbReference>
<keyword evidence="3" id="KW-0966">Cell projection</keyword>
<comment type="caution">
    <text evidence="3">The sequence shown here is derived from an EMBL/GenBank/DDBJ whole genome shotgun (WGS) entry which is preliminary data.</text>
</comment>
<evidence type="ECO:0000313" key="4">
    <source>
        <dbReference type="Proteomes" id="UP001589683"/>
    </source>
</evidence>
<dbReference type="Gene3D" id="3.30.750.140">
    <property type="match status" value="1"/>
</dbReference>
<feature type="compositionally biased region" description="Polar residues" evidence="1">
    <location>
        <begin position="439"/>
        <end position="455"/>
    </location>
</feature>
<sequence>MQIQQQTDAQLRLQTDGAVRDDPIVRADQTDHTGPDFDQMMVSLRHEPDAPGFGGEFGLPYSAIGNPQNPRSDFLDTGGEVFEALLFEDAIAKTDAQSELNTEKVVLDSLPAINDIKDISSSSQSPSIARTTKPENLPAAKNSTLGTINSDLDTLLKHASSPEVQLRVPSSQQAATTFVQLENVENSQSALAVSSNDNQSLIRPDQLETDTSRTKASRVREAHNPTAGGEMAEEIYGKRPPIIGFASAARRSEIDAFNPPALSLIQAEEVSNIQRQNLVTTLNSLQSADATITSEITGGDSTLFNISLEETTSNAHNVNVEAKLTVDPNSMVSRPEPGPTRTEIGRNIAQQLANVAKIQQDQPVELNLSPEELGLVQLTVMTSESGVMVTLNAERSETLELMRRHIEFLTQEFGDIGFSDVTFNFGQSHQNSEDVPEQEASSTGSAQTDTATASRNHLKLTLDRAEELDLRL</sequence>